<evidence type="ECO:0000256" key="1">
    <source>
        <dbReference type="SAM" id="MobiDB-lite"/>
    </source>
</evidence>
<dbReference type="AlphaFoldDB" id="A0A9Q3GRD2"/>
<evidence type="ECO:0000313" key="2">
    <source>
        <dbReference type="EMBL" id="MBW0477056.1"/>
    </source>
</evidence>
<proteinExistence type="predicted"/>
<feature type="compositionally biased region" description="Polar residues" evidence="1">
    <location>
        <begin position="19"/>
        <end position="38"/>
    </location>
</feature>
<evidence type="ECO:0000313" key="3">
    <source>
        <dbReference type="Proteomes" id="UP000765509"/>
    </source>
</evidence>
<accession>A0A9Q3GRD2</accession>
<sequence length="131" mass="14826">MCVKCPPQLSECTKCTFLQPDSDSHPNLRQSTLPQHTQKSARTKSHFNLSFYESPTIQKEHAESVPSNSNSRHFQPDMEEWRSSVSPATENPCPSPEPLMPSNSLQKFICTFEFFAHQTCSVSSHIVSQLK</sequence>
<comment type="caution">
    <text evidence="2">The sequence shown here is derived from an EMBL/GenBank/DDBJ whole genome shotgun (WGS) entry which is preliminary data.</text>
</comment>
<dbReference type="EMBL" id="AVOT02004683">
    <property type="protein sequence ID" value="MBW0477056.1"/>
    <property type="molecule type" value="Genomic_DNA"/>
</dbReference>
<protein>
    <submittedName>
        <fullName evidence="2">Uncharacterized protein</fullName>
    </submittedName>
</protein>
<name>A0A9Q3GRD2_9BASI</name>
<gene>
    <name evidence="2" type="ORF">O181_016771</name>
</gene>
<feature type="region of interest" description="Disordered" evidence="1">
    <location>
        <begin position="19"/>
        <end position="45"/>
    </location>
</feature>
<organism evidence="2 3">
    <name type="scientific">Austropuccinia psidii MF-1</name>
    <dbReference type="NCBI Taxonomy" id="1389203"/>
    <lineage>
        <taxon>Eukaryota</taxon>
        <taxon>Fungi</taxon>
        <taxon>Dikarya</taxon>
        <taxon>Basidiomycota</taxon>
        <taxon>Pucciniomycotina</taxon>
        <taxon>Pucciniomycetes</taxon>
        <taxon>Pucciniales</taxon>
        <taxon>Sphaerophragmiaceae</taxon>
        <taxon>Austropuccinia</taxon>
    </lineage>
</organism>
<feature type="region of interest" description="Disordered" evidence="1">
    <location>
        <begin position="58"/>
        <end position="98"/>
    </location>
</feature>
<reference evidence="2" key="1">
    <citation type="submission" date="2021-03" db="EMBL/GenBank/DDBJ databases">
        <title>Draft genome sequence of rust myrtle Austropuccinia psidii MF-1, a brazilian biotype.</title>
        <authorList>
            <person name="Quecine M.C."/>
            <person name="Pachon D.M.R."/>
            <person name="Bonatelli M.L."/>
            <person name="Correr F.H."/>
            <person name="Franceschini L.M."/>
            <person name="Leite T.F."/>
            <person name="Margarido G.R.A."/>
            <person name="Almeida C.A."/>
            <person name="Ferrarezi J.A."/>
            <person name="Labate C.A."/>
        </authorList>
    </citation>
    <scope>NUCLEOTIDE SEQUENCE</scope>
    <source>
        <strain evidence="2">MF-1</strain>
    </source>
</reference>
<keyword evidence="3" id="KW-1185">Reference proteome</keyword>
<dbReference type="Proteomes" id="UP000765509">
    <property type="component" value="Unassembled WGS sequence"/>
</dbReference>